<dbReference type="PRINTS" id="PR00385">
    <property type="entry name" value="P450"/>
</dbReference>
<proteinExistence type="inferred from homology"/>
<evidence type="ECO:0000256" key="12">
    <source>
        <dbReference type="ARBA" id="ARBA00023136"/>
    </source>
</evidence>
<dbReference type="InterPro" id="IPR002401">
    <property type="entry name" value="Cyt_P450_E_grp-I"/>
</dbReference>
<keyword evidence="9" id="KW-0560">Oxidoreductase</keyword>
<reference evidence="14" key="1">
    <citation type="submission" date="2020-11" db="EMBL/GenBank/DDBJ databases">
        <authorList>
            <person name="Tran Van P."/>
        </authorList>
    </citation>
    <scope>NUCLEOTIDE SEQUENCE</scope>
</reference>
<dbReference type="PANTHER" id="PTHR24292:SF54">
    <property type="entry name" value="CYP9F3-RELATED"/>
    <property type="match status" value="1"/>
</dbReference>
<accession>A0A7R9ANG9</accession>
<dbReference type="InterPro" id="IPR036396">
    <property type="entry name" value="Cyt_P450_sf"/>
</dbReference>
<dbReference type="PROSITE" id="PS00086">
    <property type="entry name" value="CYTOCHROME_P450"/>
    <property type="match status" value="2"/>
</dbReference>
<dbReference type="InterPro" id="IPR001128">
    <property type="entry name" value="Cyt_P450"/>
</dbReference>
<comment type="cofactor">
    <cofactor evidence="1 13">
        <name>heme</name>
        <dbReference type="ChEBI" id="CHEBI:30413"/>
    </cofactor>
</comment>
<comment type="similarity">
    <text evidence="4">Belongs to the cytochrome P450 family.</text>
</comment>
<keyword evidence="8" id="KW-0492">Microsome</keyword>
<evidence type="ECO:0000256" key="8">
    <source>
        <dbReference type="ARBA" id="ARBA00022848"/>
    </source>
</evidence>
<sequence length="1068" mass="122110">MVMILVARRPLKPGAPGSPPPHSPLGAALHVILKMTFYFETPWLDELVLVSIVFILVRIYWYTTARHNHWKKQGIAYIKPLPFFGNLKDVVLLKSSRGDVMKYLYRELDGKPFGGAFFFNNPILVVRDPELVKTILIKNFSHFQNRFHSSDQSQPFSQNLVTLNGPKWKSLRTKLTPTFTSGKLKNMIDAMAECSLEMNTELQATANNNSIIEVKDMAGNFTTQVIGSVIFGLQFNSIKNPDSEFRKIGREMFDPSYKRAVTLMMNTISPKMSKLLGLNSRSKNVESFFYGLVKDTIRHREKNGVTRNDFFQLLIQLKNNETLVEDRSKEDAHLRHQIDVVDNKAEQFEMTESLMTDQCFVFFLAGFETSSTTMSFVLYELAVNPNIQERLGAEIDDVLEKHKGKITYDAIHEMSYLDKVVNETMRKHPPAPNLTRICTEPFTLQGTNLRLQKGDTVIIPSIGFHHDPKYFPNPDQFDPERFSEENKKLRPSYTYLPFGEGPRMCIGMRFGLMQAKVGLVGLLSRYKFSVCEKTVIPLVYEPVSLLLTAKNGFHLTIIVKIYWFTTARHDHWTKRGIAFIKPLPFFGNLKDVVLLRSSRGEVMKDLYNKLEGEPFGGAFFFSNPILIVRDPELIKSILVKDFSHFQNRISTRPGSKPEPLTQHIALLNGPKWRSLRTKLTPTFTSGKLKNMIDSMVECSLEMKTRLQESADNSSIIEVKDMAGNFTTQVIGSVIFGLQFDSIKNPDSEFRRVGRELVDPSTKRAAVMMMSNIFPKLVKMLGFTLQSKETVSFFYRVVKDTVQYREKNGVTRNDFLQLLIQLKNNVKMVDDRSKEDEHLRHQIDLGDNKGEQFGTYELTETLMTDQCFVFFLAGFETSSTAMSFTLYELAVNPDIQERLGAEIDEVLEKHKGKITYDAIHEMSYLDKVVNETLRIHPPSPNLTRTCTDSYNVPGTKYIIQKGDVVMIPSVGLHHDPKYFPNPDKFDPERFSEENKNLRPKYAYLPFGEGPRICIGMRFGLMQAKVGLVGLLSRYKFSVCEKTAIPMVYDPVALFMTAKNGFHLTISNRK</sequence>
<evidence type="ECO:0000256" key="5">
    <source>
        <dbReference type="ARBA" id="ARBA00022617"/>
    </source>
</evidence>
<keyword evidence="10 13" id="KW-0408">Iron</keyword>
<protein>
    <recommendedName>
        <fullName evidence="15">Cytochrome P450</fullName>
    </recommendedName>
</protein>
<dbReference type="GO" id="GO:0004497">
    <property type="term" value="F:monooxygenase activity"/>
    <property type="evidence" value="ECO:0007669"/>
    <property type="project" value="UniProtKB-KW"/>
</dbReference>
<evidence type="ECO:0000256" key="7">
    <source>
        <dbReference type="ARBA" id="ARBA00022824"/>
    </source>
</evidence>
<keyword evidence="11" id="KW-0503">Monooxygenase</keyword>
<evidence type="ECO:0000256" key="10">
    <source>
        <dbReference type="ARBA" id="ARBA00023004"/>
    </source>
</evidence>
<evidence type="ECO:0000256" key="3">
    <source>
        <dbReference type="ARBA" id="ARBA00004406"/>
    </source>
</evidence>
<dbReference type="EMBL" id="OC000440">
    <property type="protein sequence ID" value="CAD7257283.1"/>
    <property type="molecule type" value="Genomic_DNA"/>
</dbReference>
<dbReference type="GO" id="GO:0005789">
    <property type="term" value="C:endoplasmic reticulum membrane"/>
    <property type="evidence" value="ECO:0007669"/>
    <property type="project" value="UniProtKB-SubCell"/>
</dbReference>
<dbReference type="Pfam" id="PF00067">
    <property type="entry name" value="p450"/>
    <property type="match status" value="2"/>
</dbReference>
<dbReference type="SUPFAM" id="SSF48264">
    <property type="entry name" value="Cytochrome P450"/>
    <property type="match status" value="2"/>
</dbReference>
<name>A0A7R9ANG9_TIMSH</name>
<dbReference type="GO" id="GO:0005506">
    <property type="term" value="F:iron ion binding"/>
    <property type="evidence" value="ECO:0007669"/>
    <property type="project" value="InterPro"/>
</dbReference>
<evidence type="ECO:0008006" key="15">
    <source>
        <dbReference type="Google" id="ProtNLM"/>
    </source>
</evidence>
<dbReference type="CDD" id="cd11056">
    <property type="entry name" value="CYP6-like"/>
    <property type="match status" value="2"/>
</dbReference>
<keyword evidence="5 13" id="KW-0349">Heme</keyword>
<evidence type="ECO:0000256" key="4">
    <source>
        <dbReference type="ARBA" id="ARBA00010617"/>
    </source>
</evidence>
<dbReference type="AlphaFoldDB" id="A0A7R9ANG9"/>
<keyword evidence="7" id="KW-0256">Endoplasmic reticulum</keyword>
<comment type="subcellular location">
    <subcellularLocation>
        <location evidence="3">Endoplasmic reticulum membrane</location>
        <topology evidence="3">Peripheral membrane protein</topology>
    </subcellularLocation>
    <subcellularLocation>
        <location evidence="2">Microsome membrane</location>
        <topology evidence="2">Peripheral membrane protein</topology>
    </subcellularLocation>
</comment>
<evidence type="ECO:0000256" key="11">
    <source>
        <dbReference type="ARBA" id="ARBA00023033"/>
    </source>
</evidence>
<dbReference type="Gene3D" id="1.10.630.10">
    <property type="entry name" value="Cytochrome P450"/>
    <property type="match status" value="2"/>
</dbReference>
<dbReference type="FunFam" id="1.10.630.10:FF:000042">
    <property type="entry name" value="Cytochrome P450"/>
    <property type="match status" value="2"/>
</dbReference>
<dbReference type="PRINTS" id="PR00463">
    <property type="entry name" value="EP450I"/>
</dbReference>
<evidence type="ECO:0000256" key="9">
    <source>
        <dbReference type="ARBA" id="ARBA00023002"/>
    </source>
</evidence>
<evidence type="ECO:0000313" key="14">
    <source>
        <dbReference type="EMBL" id="CAD7257283.1"/>
    </source>
</evidence>
<dbReference type="PANTHER" id="PTHR24292">
    <property type="entry name" value="CYTOCHROME P450"/>
    <property type="match status" value="1"/>
</dbReference>
<gene>
    <name evidence="14" type="ORF">TSIB3V08_LOCUS1556</name>
</gene>
<dbReference type="InterPro" id="IPR017972">
    <property type="entry name" value="Cyt_P450_CS"/>
</dbReference>
<dbReference type="InterPro" id="IPR050476">
    <property type="entry name" value="Insect_CytP450_Detox"/>
</dbReference>
<dbReference type="GO" id="GO:0020037">
    <property type="term" value="F:heme binding"/>
    <property type="evidence" value="ECO:0007669"/>
    <property type="project" value="InterPro"/>
</dbReference>
<evidence type="ECO:0000256" key="1">
    <source>
        <dbReference type="ARBA" id="ARBA00001971"/>
    </source>
</evidence>
<organism evidence="14">
    <name type="scientific">Timema shepardi</name>
    <name type="common">Walking stick</name>
    <dbReference type="NCBI Taxonomy" id="629360"/>
    <lineage>
        <taxon>Eukaryota</taxon>
        <taxon>Metazoa</taxon>
        <taxon>Ecdysozoa</taxon>
        <taxon>Arthropoda</taxon>
        <taxon>Hexapoda</taxon>
        <taxon>Insecta</taxon>
        <taxon>Pterygota</taxon>
        <taxon>Neoptera</taxon>
        <taxon>Polyneoptera</taxon>
        <taxon>Phasmatodea</taxon>
        <taxon>Timematodea</taxon>
        <taxon>Timematoidea</taxon>
        <taxon>Timematidae</taxon>
        <taxon>Timema</taxon>
    </lineage>
</organism>
<evidence type="ECO:0000256" key="6">
    <source>
        <dbReference type="ARBA" id="ARBA00022723"/>
    </source>
</evidence>
<keyword evidence="6 13" id="KW-0479">Metal-binding</keyword>
<dbReference type="GO" id="GO:0016705">
    <property type="term" value="F:oxidoreductase activity, acting on paired donors, with incorporation or reduction of molecular oxygen"/>
    <property type="evidence" value="ECO:0007669"/>
    <property type="project" value="InterPro"/>
</dbReference>
<evidence type="ECO:0000256" key="2">
    <source>
        <dbReference type="ARBA" id="ARBA00004174"/>
    </source>
</evidence>
<evidence type="ECO:0000256" key="13">
    <source>
        <dbReference type="PIRSR" id="PIRSR602401-1"/>
    </source>
</evidence>
<keyword evidence="12" id="KW-0472">Membrane</keyword>
<feature type="binding site" description="axial binding residue" evidence="13">
    <location>
        <position position="1012"/>
    </location>
    <ligand>
        <name>heme</name>
        <dbReference type="ChEBI" id="CHEBI:30413"/>
    </ligand>
    <ligandPart>
        <name>Fe</name>
        <dbReference type="ChEBI" id="CHEBI:18248"/>
    </ligandPart>
</feature>